<organism evidence="1 2">
    <name type="scientific">Geobacillus thermodenitrificans</name>
    <dbReference type="NCBI Taxonomy" id="33940"/>
    <lineage>
        <taxon>Bacteria</taxon>
        <taxon>Bacillati</taxon>
        <taxon>Bacillota</taxon>
        <taxon>Bacilli</taxon>
        <taxon>Bacillales</taxon>
        <taxon>Anoxybacillaceae</taxon>
        <taxon>Geobacillus</taxon>
    </lineage>
</organism>
<sequence>MSDRCAAYDVHDTAVCGMYMGRYDYIRRFGVLFPYKYVFHFFFYYL</sequence>
<dbReference type="EMBL" id="CP133461">
    <property type="protein sequence ID" value="WMV75566.1"/>
    <property type="molecule type" value="Genomic_DNA"/>
</dbReference>
<evidence type="ECO:0000313" key="2">
    <source>
        <dbReference type="Proteomes" id="UP001297580"/>
    </source>
</evidence>
<name>A0ABY9QBG5_GEOTD</name>
<protein>
    <submittedName>
        <fullName evidence="1">Uncharacterized protein</fullName>
    </submittedName>
</protein>
<dbReference type="RefSeq" id="WP_157663127.1">
    <property type="nucleotide sequence ID" value="NZ_CP017690.1"/>
</dbReference>
<proteinExistence type="predicted"/>
<gene>
    <name evidence="1" type="ORF">HSX42_15055</name>
</gene>
<reference evidence="1 2" key="1">
    <citation type="submission" date="2023-08" db="EMBL/GenBank/DDBJ databases">
        <title>Complete genome sequence of Geobacillus thermodenitrificans K1041, a genetically tractable strain representative of the genus Geobacillus.</title>
        <authorList>
            <person name="Kani S."/>
            <person name="Suzuki H."/>
        </authorList>
    </citation>
    <scope>NUCLEOTIDE SEQUENCE [LARGE SCALE GENOMIC DNA]</scope>
    <source>
        <strain evidence="1 2">K1041</strain>
    </source>
</reference>
<accession>A0ABY9QBG5</accession>
<dbReference type="Proteomes" id="UP001297580">
    <property type="component" value="Chromosome"/>
</dbReference>
<evidence type="ECO:0000313" key="1">
    <source>
        <dbReference type="EMBL" id="WMV75566.1"/>
    </source>
</evidence>
<keyword evidence="2" id="KW-1185">Reference proteome</keyword>